<dbReference type="HOGENOM" id="CLU_3097282_0_0_9"/>
<organism evidence="1">
    <name type="scientific">Clostridium botulinum B str. Osaka05</name>
    <dbReference type="NCBI Taxonomy" id="1407017"/>
    <lineage>
        <taxon>Bacteria</taxon>
        <taxon>Bacillati</taxon>
        <taxon>Bacillota</taxon>
        <taxon>Clostridia</taxon>
        <taxon>Eubacteriales</taxon>
        <taxon>Clostridiaceae</taxon>
        <taxon>Clostridium</taxon>
    </lineage>
</organism>
<dbReference type="EMBL" id="DF384213">
    <property type="protein sequence ID" value="GAE03151.1"/>
    <property type="molecule type" value="Genomic_DNA"/>
</dbReference>
<dbReference type="AlphaFoldDB" id="A0A0S6U7N4"/>
<evidence type="ECO:0000313" key="1">
    <source>
        <dbReference type="EMBL" id="GAE03151.1"/>
    </source>
</evidence>
<proteinExistence type="predicted"/>
<accession>A0A0S6U7N4</accession>
<sequence length="51" mass="5967">MQNKNTNHIVSIHNQIYNYLNNVRHKMNKPQFHHLTNILNGLINLSGTKSL</sequence>
<protein>
    <submittedName>
        <fullName evidence="1">Uncharacterized protein</fullName>
    </submittedName>
</protein>
<dbReference type="Proteomes" id="UP000054164">
    <property type="component" value="Unassembled WGS sequence"/>
</dbReference>
<gene>
    <name evidence="1" type="ORF">CBO05C_2841</name>
</gene>
<name>A0A0S6U7N4_CLOBO</name>
<reference evidence="1" key="1">
    <citation type="submission" date="2013-10" db="EMBL/GenBank/DDBJ databases">
        <title>Draft genome sequence of Clostridium botulinum type B strain Osaka05.</title>
        <authorList>
            <person name="Sakaguchi Y."/>
            <person name="Hosomi K."/>
            <person name="Uchiyama J."/>
            <person name="Ogura Y."/>
            <person name="Sakaguchi M."/>
            <person name="Kohda T."/>
            <person name="Mukamoto M."/>
            <person name="Misawa N."/>
            <person name="Matsuzaki S."/>
            <person name="Hayashi T."/>
            <person name="Kozaki S."/>
        </authorList>
    </citation>
    <scope>NUCLEOTIDE SEQUENCE</scope>
    <source>
        <strain evidence="1">Osaka05</strain>
    </source>
</reference>